<feature type="compositionally biased region" description="Acidic residues" evidence="1">
    <location>
        <begin position="50"/>
        <end position="64"/>
    </location>
</feature>
<dbReference type="EMBL" id="BNJQ01000003">
    <property type="protein sequence ID" value="GHP02206.1"/>
    <property type="molecule type" value="Genomic_DNA"/>
</dbReference>
<keyword evidence="3" id="KW-1185">Reference proteome</keyword>
<dbReference type="Proteomes" id="UP000660262">
    <property type="component" value="Unassembled WGS sequence"/>
</dbReference>
<comment type="caution">
    <text evidence="2">The sequence shown here is derived from an EMBL/GenBank/DDBJ whole genome shotgun (WGS) entry which is preliminary data.</text>
</comment>
<feature type="compositionally biased region" description="Acidic residues" evidence="1">
    <location>
        <begin position="175"/>
        <end position="193"/>
    </location>
</feature>
<dbReference type="AlphaFoldDB" id="A0A830H4W9"/>
<organism evidence="2 3">
    <name type="scientific">Pycnococcus provasolii</name>
    <dbReference type="NCBI Taxonomy" id="41880"/>
    <lineage>
        <taxon>Eukaryota</taxon>
        <taxon>Viridiplantae</taxon>
        <taxon>Chlorophyta</taxon>
        <taxon>Pseudoscourfieldiophyceae</taxon>
        <taxon>Pseudoscourfieldiales</taxon>
        <taxon>Pycnococcaceae</taxon>
        <taxon>Pycnococcus</taxon>
    </lineage>
</organism>
<evidence type="ECO:0000313" key="3">
    <source>
        <dbReference type="Proteomes" id="UP000660262"/>
    </source>
</evidence>
<protein>
    <submittedName>
        <fullName evidence="2">Uncharacterized protein</fullName>
    </submittedName>
</protein>
<feature type="region of interest" description="Disordered" evidence="1">
    <location>
        <begin position="168"/>
        <end position="195"/>
    </location>
</feature>
<dbReference type="OrthoDB" id="10588694at2759"/>
<sequence length="229" mass="24792">MALRASAEDDEDGGGIRGGMHAKQHREEDKEEEEDGNNASLTFNPRGGLDDDVDVDDDDDDDNREDSGRHLFAIQEEDAAEFDALADNLRSALRIGDIDEEVETPTTAKGTPSGPASGHFVLDGAEVKLHGVADDDSAAMRVEALRAWLEEALGADTLLAAYQRMQQVGGGGGKEEDEEDGNGVDEEEDEEAEERAAVEDLRRILGPHVRYLTLIHQLIVCEDACYATG</sequence>
<evidence type="ECO:0000256" key="1">
    <source>
        <dbReference type="SAM" id="MobiDB-lite"/>
    </source>
</evidence>
<evidence type="ECO:0000313" key="2">
    <source>
        <dbReference type="EMBL" id="GHP02206.1"/>
    </source>
</evidence>
<name>A0A830H4W9_9CHLO</name>
<gene>
    <name evidence="2" type="ORF">PPROV_000096300</name>
</gene>
<feature type="region of interest" description="Disordered" evidence="1">
    <location>
        <begin position="1"/>
        <end position="75"/>
    </location>
</feature>
<feature type="region of interest" description="Disordered" evidence="1">
    <location>
        <begin position="97"/>
        <end position="117"/>
    </location>
</feature>
<accession>A0A830H4W9</accession>
<reference evidence="2" key="1">
    <citation type="submission" date="2020-10" db="EMBL/GenBank/DDBJ databases">
        <title>Unveiling of a novel bifunctional photoreceptor, Dualchrome1, isolated from a cosmopolitan green alga.</title>
        <authorList>
            <person name="Suzuki S."/>
            <person name="Kawachi M."/>
        </authorList>
    </citation>
    <scope>NUCLEOTIDE SEQUENCE</scope>
    <source>
        <strain evidence="2">NIES 2893</strain>
    </source>
</reference>
<proteinExistence type="predicted"/>